<protein>
    <submittedName>
        <fullName evidence="18">Cysteine-rich repeat secretory protein 60-like</fullName>
    </submittedName>
</protein>
<dbReference type="OrthoDB" id="1097929at2759"/>
<gene>
    <name evidence="18" type="primary">LOC109728075</name>
</gene>
<evidence type="ECO:0000259" key="16">
    <source>
        <dbReference type="PROSITE" id="PS51473"/>
    </source>
</evidence>
<dbReference type="GO" id="GO:0005886">
    <property type="term" value="C:plasma membrane"/>
    <property type="evidence" value="ECO:0007669"/>
    <property type="project" value="UniProtKB-SubCell"/>
</dbReference>
<dbReference type="PROSITE" id="PS51473">
    <property type="entry name" value="GNK2"/>
    <property type="match status" value="2"/>
</dbReference>
<evidence type="ECO:0000256" key="6">
    <source>
        <dbReference type="ARBA" id="ARBA00022729"/>
    </source>
</evidence>
<dbReference type="PANTHER" id="PTHR32080:SF3">
    <property type="entry name" value="PLASMODESMATA-LOCATED PROTEIN 7"/>
    <property type="match status" value="1"/>
</dbReference>
<comment type="subcellular location">
    <subcellularLocation>
        <location evidence="12">Cell junction</location>
        <location evidence="12">Plasmodesma</location>
    </subcellularLocation>
    <subcellularLocation>
        <location evidence="1">Cell membrane</location>
        <topology evidence="1">Single-pass type I membrane protein</topology>
    </subcellularLocation>
</comment>
<keyword evidence="17" id="KW-1185">Reference proteome</keyword>
<organism evidence="17 18">
    <name type="scientific">Ananas comosus</name>
    <name type="common">Pineapple</name>
    <name type="synonym">Ananas ananas</name>
    <dbReference type="NCBI Taxonomy" id="4615"/>
    <lineage>
        <taxon>Eukaryota</taxon>
        <taxon>Viridiplantae</taxon>
        <taxon>Streptophyta</taxon>
        <taxon>Embryophyta</taxon>
        <taxon>Tracheophyta</taxon>
        <taxon>Spermatophyta</taxon>
        <taxon>Magnoliopsida</taxon>
        <taxon>Liliopsida</taxon>
        <taxon>Poales</taxon>
        <taxon>Bromeliaceae</taxon>
        <taxon>Bromelioideae</taxon>
        <taxon>Ananas</taxon>
    </lineage>
</organism>
<dbReference type="RefSeq" id="XP_020113962.1">
    <property type="nucleotide sequence ID" value="XM_020258373.1"/>
</dbReference>
<evidence type="ECO:0000256" key="11">
    <source>
        <dbReference type="ARBA" id="ARBA00023157"/>
    </source>
</evidence>
<sequence>MSGSSLTFLLSFFTLLSVAIAAADNNNTTGYNTFVYSGCSTQHYTSGSSYESYVDSILASISAAAAASSFANFTSPGAVSGLYQCRADLPASACASCVRSALSQLASLCPSAAGAAVQLRACFLRYGNHSFLGKPDTSLLFKKCGAAIGAGIGGGGDVDAALEAVTEGGGEYRVGGAGRVQAVAQCVGDLIAEECGECVKAAVEQLESECGAAAEEGEAYLGKCYVRYWSDEEGGGGGSSGGGGGIGGGGSGGGIGGGGIGGGGGGSGIGGGGGGGGIGGGGIGIGGGGIGGGGGGIGGNGGIGGGSGIGGGGGGGGIGGGGIGIGGGGIGGGGGGIGGNGGIGGGSGIGGAAAAAASGATASAAVAALAAAVKTHGYSGDQSEKIAAIIVGIIVGIALLIGFFSFMRRAGRGK</sequence>
<dbReference type="AlphaFoldDB" id="A0A6P5H1N6"/>
<evidence type="ECO:0000313" key="18">
    <source>
        <dbReference type="RefSeq" id="XP_020113962.1"/>
    </source>
</evidence>
<evidence type="ECO:0000256" key="5">
    <source>
        <dbReference type="ARBA" id="ARBA00022692"/>
    </source>
</evidence>
<keyword evidence="5 14" id="KW-0812">Transmembrane</keyword>
<accession>A0A6P5H1N6</accession>
<dbReference type="InterPro" id="IPR002902">
    <property type="entry name" value="GNK2"/>
</dbReference>
<dbReference type="GO" id="GO:0009506">
    <property type="term" value="C:plasmodesma"/>
    <property type="evidence" value="ECO:0007669"/>
    <property type="project" value="UniProtKB-SubCell"/>
</dbReference>
<dbReference type="FunFam" id="3.30.430.20:FF:000001">
    <property type="entry name" value="cysteine-rich repeat secretory protein 3"/>
    <property type="match status" value="1"/>
</dbReference>
<feature type="domain" description="Gnk2-homologous" evidence="16">
    <location>
        <begin position="132"/>
        <end position="233"/>
    </location>
</feature>
<name>A0A6P5H1N6_ANACO</name>
<feature type="domain" description="Gnk2-homologous" evidence="16">
    <location>
        <begin position="32"/>
        <end position="131"/>
    </location>
</feature>
<comment type="similarity">
    <text evidence="13">Belongs to the cysteine-rich repeat secretory protein family. Plasmodesmata-located proteins (PDLD) subfamily.</text>
</comment>
<evidence type="ECO:0000256" key="15">
    <source>
        <dbReference type="SAM" id="SignalP"/>
    </source>
</evidence>
<feature type="transmembrane region" description="Helical" evidence="14">
    <location>
        <begin position="386"/>
        <end position="406"/>
    </location>
</feature>
<evidence type="ECO:0000256" key="2">
    <source>
        <dbReference type="ARBA" id="ARBA00022448"/>
    </source>
</evidence>
<keyword evidence="8" id="KW-0965">Cell junction</keyword>
<evidence type="ECO:0000256" key="14">
    <source>
        <dbReference type="SAM" id="Phobius"/>
    </source>
</evidence>
<dbReference type="Gene3D" id="3.30.430.20">
    <property type="entry name" value="Gnk2 domain, C-X8-C-X2-C motif"/>
    <property type="match status" value="2"/>
</dbReference>
<evidence type="ECO:0000256" key="12">
    <source>
        <dbReference type="ARBA" id="ARBA00024184"/>
    </source>
</evidence>
<keyword evidence="2" id="KW-0813">Transport</keyword>
<dbReference type="Proteomes" id="UP000515123">
    <property type="component" value="Linkage group 2"/>
</dbReference>
<keyword evidence="7" id="KW-0677">Repeat</keyword>
<evidence type="ECO:0000256" key="4">
    <source>
        <dbReference type="ARBA" id="ARBA00022581"/>
    </source>
</evidence>
<feature type="chain" id="PRO_5028289601" evidence="15">
    <location>
        <begin position="24"/>
        <end position="414"/>
    </location>
</feature>
<reference evidence="18" key="2">
    <citation type="submission" date="2025-08" db="UniProtKB">
        <authorList>
            <consortium name="RefSeq"/>
        </authorList>
    </citation>
    <scope>IDENTIFICATION</scope>
    <source>
        <tissue evidence="18">Leaf</tissue>
    </source>
</reference>
<evidence type="ECO:0000313" key="17">
    <source>
        <dbReference type="Proteomes" id="UP000515123"/>
    </source>
</evidence>
<evidence type="ECO:0000256" key="7">
    <source>
        <dbReference type="ARBA" id="ARBA00022737"/>
    </source>
</evidence>
<keyword evidence="10 14" id="KW-0472">Membrane</keyword>
<evidence type="ECO:0000256" key="13">
    <source>
        <dbReference type="ARBA" id="ARBA00038393"/>
    </source>
</evidence>
<keyword evidence="4" id="KW-0945">Host-virus interaction</keyword>
<keyword evidence="3" id="KW-1003">Cell membrane</keyword>
<dbReference type="CDD" id="cd23509">
    <property type="entry name" value="Gnk2-like"/>
    <property type="match status" value="2"/>
</dbReference>
<dbReference type="PANTHER" id="PTHR32080">
    <property type="entry name" value="ANTIFUNGAL PROTEIN GINKBILOBIN-2-LIKE"/>
    <property type="match status" value="1"/>
</dbReference>
<feature type="signal peptide" evidence="15">
    <location>
        <begin position="1"/>
        <end position="23"/>
    </location>
</feature>
<evidence type="ECO:0000256" key="9">
    <source>
        <dbReference type="ARBA" id="ARBA00022989"/>
    </source>
</evidence>
<evidence type="ECO:0000256" key="8">
    <source>
        <dbReference type="ARBA" id="ARBA00022949"/>
    </source>
</evidence>
<evidence type="ECO:0000256" key="3">
    <source>
        <dbReference type="ARBA" id="ARBA00022475"/>
    </source>
</evidence>
<keyword evidence="11" id="KW-1015">Disulfide bond</keyword>
<dbReference type="InterPro" id="IPR051378">
    <property type="entry name" value="Cell2Cell_Antifungal"/>
</dbReference>
<proteinExistence type="inferred from homology"/>
<keyword evidence="9 14" id="KW-1133">Transmembrane helix</keyword>
<dbReference type="GeneID" id="109728075"/>
<dbReference type="Pfam" id="PF01657">
    <property type="entry name" value="Stress-antifung"/>
    <property type="match status" value="2"/>
</dbReference>
<evidence type="ECO:0000256" key="1">
    <source>
        <dbReference type="ARBA" id="ARBA00004251"/>
    </source>
</evidence>
<reference evidence="17" key="1">
    <citation type="journal article" date="2015" name="Nat. Genet.">
        <title>The pineapple genome and the evolution of CAM photosynthesis.</title>
        <authorList>
            <person name="Ming R."/>
            <person name="VanBuren R."/>
            <person name="Wai C.M."/>
            <person name="Tang H."/>
            <person name="Schatz M.C."/>
            <person name="Bowers J.E."/>
            <person name="Lyons E."/>
            <person name="Wang M.L."/>
            <person name="Chen J."/>
            <person name="Biggers E."/>
            <person name="Zhang J."/>
            <person name="Huang L."/>
            <person name="Zhang L."/>
            <person name="Miao W."/>
            <person name="Zhang J."/>
            <person name="Ye Z."/>
            <person name="Miao C."/>
            <person name="Lin Z."/>
            <person name="Wang H."/>
            <person name="Zhou H."/>
            <person name="Yim W.C."/>
            <person name="Priest H.D."/>
            <person name="Zheng C."/>
            <person name="Woodhouse M."/>
            <person name="Edger P.P."/>
            <person name="Guyot R."/>
            <person name="Guo H.B."/>
            <person name="Guo H."/>
            <person name="Zheng G."/>
            <person name="Singh R."/>
            <person name="Sharma A."/>
            <person name="Min X."/>
            <person name="Zheng Y."/>
            <person name="Lee H."/>
            <person name="Gurtowski J."/>
            <person name="Sedlazeck F.J."/>
            <person name="Harkess A."/>
            <person name="McKain M.R."/>
            <person name="Liao Z."/>
            <person name="Fang J."/>
            <person name="Liu J."/>
            <person name="Zhang X."/>
            <person name="Zhang Q."/>
            <person name="Hu W."/>
            <person name="Qin Y."/>
            <person name="Wang K."/>
            <person name="Chen L.Y."/>
            <person name="Shirley N."/>
            <person name="Lin Y.R."/>
            <person name="Liu L.Y."/>
            <person name="Hernandez A.G."/>
            <person name="Wright C.L."/>
            <person name="Bulone V."/>
            <person name="Tuskan G.A."/>
            <person name="Heath K."/>
            <person name="Zee F."/>
            <person name="Moore P.H."/>
            <person name="Sunkar R."/>
            <person name="Leebens-Mack J.H."/>
            <person name="Mockler T."/>
            <person name="Bennetzen J.L."/>
            <person name="Freeling M."/>
            <person name="Sankoff D."/>
            <person name="Paterson A.H."/>
            <person name="Zhu X."/>
            <person name="Yang X."/>
            <person name="Smith J.A."/>
            <person name="Cushman J.C."/>
            <person name="Paull R.E."/>
            <person name="Yu Q."/>
        </authorList>
    </citation>
    <scope>NUCLEOTIDE SEQUENCE [LARGE SCALE GENOMIC DNA]</scope>
    <source>
        <strain evidence="17">cv. F153</strain>
    </source>
</reference>
<dbReference type="InterPro" id="IPR038408">
    <property type="entry name" value="GNK2_sf"/>
</dbReference>
<keyword evidence="6 15" id="KW-0732">Signal</keyword>
<evidence type="ECO:0000256" key="10">
    <source>
        <dbReference type="ARBA" id="ARBA00023136"/>
    </source>
</evidence>